<name>A0A094PPE6_9ZZZZ</name>
<evidence type="ECO:0000313" key="2">
    <source>
        <dbReference type="EMBL" id="KGA13625.1"/>
    </source>
</evidence>
<sequence length="95" mass="10839">MTICTVLATFEPKPEFRDEIRALLLEQAAIVRTEPGCEYYDLYDQVNGNLVFVEAWSSRELWMIHNDAETVKTINAGVEGKLLNPVFVQELYASN</sequence>
<dbReference type="SUPFAM" id="SSF54909">
    <property type="entry name" value="Dimeric alpha+beta barrel"/>
    <property type="match status" value="1"/>
</dbReference>
<dbReference type="AlphaFoldDB" id="A0A094PPE6"/>
<comment type="caution">
    <text evidence="2">The sequence shown here is derived from an EMBL/GenBank/DDBJ whole genome shotgun (WGS) entry which is preliminary data.</text>
</comment>
<dbReference type="InterPro" id="IPR007138">
    <property type="entry name" value="ABM_dom"/>
</dbReference>
<dbReference type="Pfam" id="PF03992">
    <property type="entry name" value="ABM"/>
    <property type="match status" value="1"/>
</dbReference>
<feature type="domain" description="ABM" evidence="1">
    <location>
        <begin position="4"/>
        <end position="91"/>
    </location>
</feature>
<dbReference type="EMBL" id="JNSL01000179">
    <property type="protein sequence ID" value="KGA13625.1"/>
    <property type="molecule type" value="Genomic_DNA"/>
</dbReference>
<evidence type="ECO:0000259" key="1">
    <source>
        <dbReference type="PROSITE" id="PS51725"/>
    </source>
</evidence>
<proteinExistence type="predicted"/>
<dbReference type="Gene3D" id="3.30.70.100">
    <property type="match status" value="1"/>
</dbReference>
<reference evidence="2" key="1">
    <citation type="submission" date="2014-06" db="EMBL/GenBank/DDBJ databases">
        <title>Key roles for freshwater Actinobacteria revealed by deep metagenomic sequencing.</title>
        <authorList>
            <person name="Ghai R."/>
            <person name="Mizuno C.M."/>
            <person name="Picazo A."/>
            <person name="Camacho A."/>
            <person name="Rodriguez-Valera F."/>
        </authorList>
    </citation>
    <scope>NUCLEOTIDE SEQUENCE</scope>
</reference>
<dbReference type="InterPro" id="IPR011008">
    <property type="entry name" value="Dimeric_a/b-barrel"/>
</dbReference>
<organism evidence="2">
    <name type="scientific">freshwater metagenome</name>
    <dbReference type="NCBI Taxonomy" id="449393"/>
    <lineage>
        <taxon>unclassified sequences</taxon>
        <taxon>metagenomes</taxon>
        <taxon>ecological metagenomes</taxon>
    </lineage>
</organism>
<dbReference type="PROSITE" id="PS51725">
    <property type="entry name" value="ABM"/>
    <property type="match status" value="1"/>
</dbReference>
<gene>
    <name evidence="2" type="ORF">GM51_19265</name>
</gene>
<protein>
    <recommendedName>
        <fullName evidence="1">ABM domain-containing protein</fullName>
    </recommendedName>
</protein>
<accession>A0A094PPE6</accession>